<evidence type="ECO:0000313" key="9">
    <source>
        <dbReference type="Proteomes" id="UP000317036"/>
    </source>
</evidence>
<keyword evidence="4 7" id="KW-0812">Transmembrane</keyword>
<protein>
    <submittedName>
        <fullName evidence="8">MATE family efflux transporter</fullName>
    </submittedName>
</protein>
<feature type="transmembrane region" description="Helical" evidence="7">
    <location>
        <begin position="12"/>
        <end position="31"/>
    </location>
</feature>
<evidence type="ECO:0000256" key="5">
    <source>
        <dbReference type="ARBA" id="ARBA00022989"/>
    </source>
</evidence>
<evidence type="ECO:0000256" key="7">
    <source>
        <dbReference type="SAM" id="Phobius"/>
    </source>
</evidence>
<dbReference type="GO" id="GO:0005886">
    <property type="term" value="C:plasma membrane"/>
    <property type="evidence" value="ECO:0007669"/>
    <property type="project" value="UniProtKB-SubCell"/>
</dbReference>
<proteinExistence type="predicted"/>
<evidence type="ECO:0000256" key="4">
    <source>
        <dbReference type="ARBA" id="ARBA00022692"/>
    </source>
</evidence>
<dbReference type="EMBL" id="VNJI01000003">
    <property type="protein sequence ID" value="TVY11364.1"/>
    <property type="molecule type" value="Genomic_DNA"/>
</dbReference>
<accession>A0A559KGW4</accession>
<keyword evidence="5 7" id="KW-1133">Transmembrane helix</keyword>
<dbReference type="Pfam" id="PF01554">
    <property type="entry name" value="MatE"/>
    <property type="match status" value="2"/>
</dbReference>
<dbReference type="PANTHER" id="PTHR42925">
    <property type="entry name" value="MULTIDRUG AND TOXIN EFFLUX PROTEIN MATE FAMILY"/>
    <property type="match status" value="1"/>
</dbReference>
<evidence type="ECO:0000256" key="6">
    <source>
        <dbReference type="ARBA" id="ARBA00023136"/>
    </source>
</evidence>
<dbReference type="AlphaFoldDB" id="A0A559KGW4"/>
<comment type="caution">
    <text evidence="8">The sequence shown here is derived from an EMBL/GenBank/DDBJ whole genome shotgun (WGS) entry which is preliminary data.</text>
</comment>
<sequence>MSLFVREKSFYKTFFTLTAIIGLQNIITFGVNLSDNLMIGGFSESALSGVAIANQIQFVLQMLVMGVGEGLVIMASRYWGAKDIESIKKISSIGMRLSILVGLMMWVVVFLFPQVCLSLFTNNESVISEGEKFIKIISFSYFFFSITSILLATMRSVETVKIGFILSSTTLIVNVCLNYLLIYGHYGFPKLGVQGAAVATLSARIIELIIVCIYVKYFDRKIQLKLRDFFKMELPLFKQYLSLGSPILMSNFIWGLAMGTQTAILGHMGAAAIAANSIATTVFQIVSVVVFASASATTVVIGKTIGEGHIDKIKAYAKTLQILYLFVGVFTGILLFFTKDHVLDFYTISSEARVLALQFMTVLSITVVGTAYQMPSLTGIVRSGGDTKFVLYNDTIFMWLIVLPASALSAFVFDLSPYIIFICLKSDQILKCFVAIVKVNRFKWIRGFEPLRPDSKKPGKTIATR</sequence>
<dbReference type="PIRSF" id="PIRSF006603">
    <property type="entry name" value="DinF"/>
    <property type="match status" value="1"/>
</dbReference>
<keyword evidence="6 7" id="KW-0472">Membrane</keyword>
<keyword evidence="3" id="KW-1003">Cell membrane</keyword>
<keyword evidence="2" id="KW-0813">Transport</keyword>
<dbReference type="GO" id="GO:0042910">
    <property type="term" value="F:xenobiotic transmembrane transporter activity"/>
    <property type="evidence" value="ECO:0007669"/>
    <property type="project" value="InterPro"/>
</dbReference>
<feature type="transmembrane region" description="Helical" evidence="7">
    <location>
        <begin position="236"/>
        <end position="257"/>
    </location>
</feature>
<feature type="transmembrane region" description="Helical" evidence="7">
    <location>
        <begin position="51"/>
        <end position="76"/>
    </location>
</feature>
<evidence type="ECO:0000256" key="2">
    <source>
        <dbReference type="ARBA" id="ARBA00022448"/>
    </source>
</evidence>
<dbReference type="OrthoDB" id="9780160at2"/>
<feature type="transmembrane region" description="Helical" evidence="7">
    <location>
        <begin position="192"/>
        <end position="215"/>
    </location>
</feature>
<organism evidence="8 9">
    <name type="scientific">Paenibacillus cremeus</name>
    <dbReference type="NCBI Taxonomy" id="2163881"/>
    <lineage>
        <taxon>Bacteria</taxon>
        <taxon>Bacillati</taxon>
        <taxon>Bacillota</taxon>
        <taxon>Bacilli</taxon>
        <taxon>Bacillales</taxon>
        <taxon>Paenibacillaceae</taxon>
        <taxon>Paenibacillus</taxon>
    </lineage>
</organism>
<dbReference type="PANTHER" id="PTHR42925:SF2">
    <property type="entry name" value="NA+ DRIVEN MULTIDRUG EFFLUX PUMP"/>
    <property type="match status" value="1"/>
</dbReference>
<gene>
    <name evidence="8" type="ORF">FPZ49_03810</name>
</gene>
<dbReference type="NCBIfam" id="TIGR00797">
    <property type="entry name" value="matE"/>
    <property type="match status" value="1"/>
</dbReference>
<evidence type="ECO:0000256" key="3">
    <source>
        <dbReference type="ARBA" id="ARBA00022475"/>
    </source>
</evidence>
<feature type="transmembrane region" description="Helical" evidence="7">
    <location>
        <begin position="97"/>
        <end position="121"/>
    </location>
</feature>
<comment type="subcellular location">
    <subcellularLocation>
        <location evidence="1">Cell membrane</location>
        <topology evidence="1">Multi-pass membrane protein</topology>
    </subcellularLocation>
</comment>
<name>A0A559KGW4_9BACL</name>
<dbReference type="InterPro" id="IPR047135">
    <property type="entry name" value="YsiQ"/>
</dbReference>
<evidence type="ECO:0000256" key="1">
    <source>
        <dbReference type="ARBA" id="ARBA00004651"/>
    </source>
</evidence>
<dbReference type="Proteomes" id="UP000317036">
    <property type="component" value="Unassembled WGS sequence"/>
</dbReference>
<dbReference type="InterPro" id="IPR002528">
    <property type="entry name" value="MATE_fam"/>
</dbReference>
<dbReference type="GO" id="GO:0015297">
    <property type="term" value="F:antiporter activity"/>
    <property type="evidence" value="ECO:0007669"/>
    <property type="project" value="InterPro"/>
</dbReference>
<dbReference type="InterPro" id="IPR048279">
    <property type="entry name" value="MdtK-like"/>
</dbReference>
<feature type="transmembrane region" description="Helical" evidence="7">
    <location>
        <begin position="357"/>
        <end position="377"/>
    </location>
</feature>
<feature type="transmembrane region" description="Helical" evidence="7">
    <location>
        <begin position="389"/>
        <end position="412"/>
    </location>
</feature>
<feature type="transmembrane region" description="Helical" evidence="7">
    <location>
        <begin position="315"/>
        <end position="337"/>
    </location>
</feature>
<evidence type="ECO:0000313" key="8">
    <source>
        <dbReference type="EMBL" id="TVY11364.1"/>
    </source>
</evidence>
<feature type="transmembrane region" description="Helical" evidence="7">
    <location>
        <begin position="133"/>
        <end position="152"/>
    </location>
</feature>
<dbReference type="RefSeq" id="WP_144843415.1">
    <property type="nucleotide sequence ID" value="NZ_VNJI01000003.1"/>
</dbReference>
<feature type="transmembrane region" description="Helical" evidence="7">
    <location>
        <begin position="164"/>
        <end position="186"/>
    </location>
</feature>
<feature type="transmembrane region" description="Helical" evidence="7">
    <location>
        <begin position="269"/>
        <end position="294"/>
    </location>
</feature>
<reference evidence="8 9" key="1">
    <citation type="submission" date="2019-07" db="EMBL/GenBank/DDBJ databases">
        <authorList>
            <person name="Kim J."/>
        </authorList>
    </citation>
    <scope>NUCLEOTIDE SEQUENCE [LARGE SCALE GENOMIC DNA]</scope>
    <source>
        <strain evidence="8 9">JC52</strain>
    </source>
</reference>
<keyword evidence="9" id="KW-1185">Reference proteome</keyword>
<feature type="transmembrane region" description="Helical" evidence="7">
    <location>
        <begin position="418"/>
        <end position="437"/>
    </location>
</feature>